<reference evidence="2" key="1">
    <citation type="submission" date="2016-10" db="EMBL/GenBank/DDBJ databases">
        <title>The High Quality Genome of Vibrio alginolyticus K01M1.</title>
        <authorList>
            <person name="Wendling C."/>
            <person name="Chibani C.M."/>
            <person name="Hertel R."/>
            <person name="Sproer C."/>
            <person name="Bunk B."/>
            <person name="Overmann J."/>
            <person name="Roth O."/>
            <person name="Liesegang H."/>
        </authorList>
    </citation>
    <scope>NUCLEOTIDE SEQUENCE</scope>
    <source>
        <strain evidence="2">K05K4</strain>
        <plasmid evidence="2">pL289</plasmid>
    </source>
</reference>
<keyword evidence="1" id="KW-0812">Transmembrane</keyword>
<gene>
    <name evidence="2" type="ORF">K05K4_50830</name>
</gene>
<proteinExistence type="predicted"/>
<organism evidence="2">
    <name type="scientific">Vibrio alginolyticus</name>
    <dbReference type="NCBI Taxonomy" id="663"/>
    <lineage>
        <taxon>Bacteria</taxon>
        <taxon>Pseudomonadati</taxon>
        <taxon>Pseudomonadota</taxon>
        <taxon>Gammaproteobacteria</taxon>
        <taxon>Vibrionales</taxon>
        <taxon>Vibrionaceae</taxon>
        <taxon>Vibrio</taxon>
    </lineage>
</organism>
<keyword evidence="1" id="KW-0472">Membrane</keyword>
<feature type="transmembrane region" description="Helical" evidence="1">
    <location>
        <begin position="166"/>
        <end position="187"/>
    </location>
</feature>
<geneLocation type="plasmid" evidence="2">
    <name>pL289</name>
</geneLocation>
<accession>A0A1W6UFH5</accession>
<dbReference type="RefSeq" id="WP_025767450.1">
    <property type="nucleotide sequence ID" value="NZ_CP017893.1"/>
</dbReference>
<dbReference type="AlphaFoldDB" id="A0A1W6UFH5"/>
<feature type="transmembrane region" description="Helical" evidence="1">
    <location>
        <begin position="365"/>
        <end position="389"/>
    </location>
</feature>
<name>A0A1W6UFH5_VIBAL</name>
<evidence type="ECO:0000256" key="1">
    <source>
        <dbReference type="SAM" id="Phobius"/>
    </source>
</evidence>
<dbReference type="EMBL" id="CP017904">
    <property type="protein sequence ID" value="ARP21785.1"/>
    <property type="molecule type" value="Genomic_DNA"/>
</dbReference>
<protein>
    <recommendedName>
        <fullName evidence="3">Type II secretion system protein GspF domain-containing protein</fullName>
    </recommendedName>
</protein>
<keyword evidence="1" id="KW-1133">Transmembrane helix</keyword>
<evidence type="ECO:0008006" key="3">
    <source>
        <dbReference type="Google" id="ProtNLM"/>
    </source>
</evidence>
<feature type="transmembrane region" description="Helical" evidence="1">
    <location>
        <begin position="208"/>
        <end position="235"/>
    </location>
</feature>
<evidence type="ECO:0000313" key="2">
    <source>
        <dbReference type="EMBL" id="ARP21785.1"/>
    </source>
</evidence>
<keyword evidence="2" id="KW-0614">Plasmid</keyword>
<sequence>MTARSKLKASKVQNSQNAVQKSTELTSILTTGERLKIALFFRSKKQIEFINSLMIIKTESKPDNGKDETESKGVGVADLLVIKRMKKIYEQSSSIGGVSAIVCKALIVRIRGGMGLGEAMYGLFSDSFCTLMSATAASSDITSAIKGATERQSEVFRVELVSTIKLYAGFFILIVGGNGLNLIHSFYEERKAEVPKAFRYFKEPELKFLVADFIANFTIPLILVVVTASIINRYVLPKLTGKVREKADSYYPPAVLYRSKLAMSLFSNIALLIKDAGIQPRLAIDKLLIWAKPYERDHLDMIKASIVAGAEGTDQFSTGLLPDELELKLKLAGQGEKASIKTALNIICNTGQRDLVNQMKRLSTILMLILGGIGVWVLAGGLSVGMAVMKSLGV</sequence>